<protein>
    <recommendedName>
        <fullName evidence="6">Ankyrin repeat protein</fullName>
    </recommendedName>
</protein>
<dbReference type="Pfam" id="PF12796">
    <property type="entry name" value="Ank_2"/>
    <property type="match status" value="1"/>
</dbReference>
<dbReference type="PANTHER" id="PTHR24189:SF50">
    <property type="entry name" value="ANKYRIN REPEAT AND SOCS BOX PROTEIN 2"/>
    <property type="match status" value="1"/>
</dbReference>
<sequence length="235" mass="26196">MFTLLHLAVQGGQHGVLQRKVIRALLDFGCDINEKPMNYDDDRTPLISAVRKSSAATVRLLLERGAEVNAKGVGSSALWYALYERASASLTERVDKVTALLEHGADLLDESIISELIIRRSSRTMVDAVADNLGPENLTDSSKIPRVLAICCIFQERKMYDSIKRYAQAQARATDEDIRYALEQAAHQKRASVPALLDEMRPGLTVDGLLVQWRDDMSFSFVKWLEETNGLEGSE</sequence>
<evidence type="ECO:0000256" key="2">
    <source>
        <dbReference type="ARBA" id="ARBA00023043"/>
    </source>
</evidence>
<evidence type="ECO:0000313" key="4">
    <source>
        <dbReference type="EMBL" id="KAK7730998.1"/>
    </source>
</evidence>
<gene>
    <name evidence="4" type="ORF">SLS63_005668</name>
</gene>
<comment type="caution">
    <text evidence="4">The sequence shown here is derived from an EMBL/GenBank/DDBJ whole genome shotgun (WGS) entry which is preliminary data.</text>
</comment>
<dbReference type="PROSITE" id="PS50297">
    <property type="entry name" value="ANK_REP_REGION"/>
    <property type="match status" value="1"/>
</dbReference>
<dbReference type="SUPFAM" id="SSF48403">
    <property type="entry name" value="Ankyrin repeat"/>
    <property type="match status" value="1"/>
</dbReference>
<reference evidence="4 5" key="1">
    <citation type="submission" date="2024-02" db="EMBL/GenBank/DDBJ databases">
        <title>De novo assembly and annotation of 12 fungi associated with fruit tree decline syndrome in Ontario, Canada.</title>
        <authorList>
            <person name="Sulman M."/>
            <person name="Ellouze W."/>
            <person name="Ilyukhin E."/>
        </authorList>
    </citation>
    <scope>NUCLEOTIDE SEQUENCE [LARGE SCALE GENOMIC DNA]</scope>
    <source>
        <strain evidence="4 5">M169</strain>
    </source>
</reference>
<dbReference type="EMBL" id="JAKNSF020000024">
    <property type="protein sequence ID" value="KAK7730998.1"/>
    <property type="molecule type" value="Genomic_DNA"/>
</dbReference>
<dbReference type="Gene3D" id="1.25.40.20">
    <property type="entry name" value="Ankyrin repeat-containing domain"/>
    <property type="match status" value="1"/>
</dbReference>
<name>A0ABR1PBE3_DIAER</name>
<evidence type="ECO:0000256" key="3">
    <source>
        <dbReference type="PROSITE-ProRule" id="PRU00023"/>
    </source>
</evidence>
<evidence type="ECO:0008006" key="6">
    <source>
        <dbReference type="Google" id="ProtNLM"/>
    </source>
</evidence>
<proteinExistence type="predicted"/>
<accession>A0ABR1PBE3</accession>
<dbReference type="InterPro" id="IPR036770">
    <property type="entry name" value="Ankyrin_rpt-contain_sf"/>
</dbReference>
<dbReference type="InterPro" id="IPR050745">
    <property type="entry name" value="Multifunctional_regulatory"/>
</dbReference>
<evidence type="ECO:0000313" key="5">
    <source>
        <dbReference type="Proteomes" id="UP001430848"/>
    </source>
</evidence>
<keyword evidence="2 3" id="KW-0040">ANK repeat</keyword>
<keyword evidence="5" id="KW-1185">Reference proteome</keyword>
<dbReference type="InterPro" id="IPR002110">
    <property type="entry name" value="Ankyrin_rpt"/>
</dbReference>
<feature type="repeat" description="ANK" evidence="3">
    <location>
        <begin position="1"/>
        <end position="37"/>
    </location>
</feature>
<dbReference type="PROSITE" id="PS50088">
    <property type="entry name" value="ANK_REPEAT"/>
    <property type="match status" value="2"/>
</dbReference>
<dbReference type="SMART" id="SM00248">
    <property type="entry name" value="ANK"/>
    <property type="match status" value="3"/>
</dbReference>
<dbReference type="PANTHER" id="PTHR24189">
    <property type="entry name" value="MYOTROPHIN"/>
    <property type="match status" value="1"/>
</dbReference>
<keyword evidence="1" id="KW-0677">Repeat</keyword>
<evidence type="ECO:0000256" key="1">
    <source>
        <dbReference type="ARBA" id="ARBA00022737"/>
    </source>
</evidence>
<feature type="repeat" description="ANK" evidence="3">
    <location>
        <begin position="41"/>
        <end position="73"/>
    </location>
</feature>
<dbReference type="Proteomes" id="UP001430848">
    <property type="component" value="Unassembled WGS sequence"/>
</dbReference>
<organism evidence="4 5">
    <name type="scientific">Diaporthe eres</name>
    <name type="common">Phomopsis oblonga</name>
    <dbReference type="NCBI Taxonomy" id="83184"/>
    <lineage>
        <taxon>Eukaryota</taxon>
        <taxon>Fungi</taxon>
        <taxon>Dikarya</taxon>
        <taxon>Ascomycota</taxon>
        <taxon>Pezizomycotina</taxon>
        <taxon>Sordariomycetes</taxon>
        <taxon>Sordariomycetidae</taxon>
        <taxon>Diaporthales</taxon>
        <taxon>Diaporthaceae</taxon>
        <taxon>Diaporthe</taxon>
        <taxon>Diaporthe eres species complex</taxon>
    </lineage>
</organism>